<evidence type="ECO:0000313" key="1">
    <source>
        <dbReference type="EMBL" id="KAB2341910.1"/>
    </source>
</evidence>
<reference evidence="1 2" key="1">
    <citation type="submission" date="2019-09" db="EMBL/GenBank/DDBJ databases">
        <title>Actinomadura physcomitrii sp. nov., a novel actinomycete isolated from moss [Physcomitrium sphaericum (Ludw) Fuernr].</title>
        <authorList>
            <person name="Zhuang X."/>
            <person name="Liu C."/>
        </authorList>
    </citation>
    <scope>NUCLEOTIDE SEQUENCE [LARGE SCALE GENOMIC DNA]</scope>
    <source>
        <strain evidence="1 2">HMC1</strain>
    </source>
</reference>
<name>A0A6H9YRJ1_9ACTN</name>
<evidence type="ECO:0000313" key="2">
    <source>
        <dbReference type="Proteomes" id="UP000468735"/>
    </source>
</evidence>
<evidence type="ECO:0008006" key="3">
    <source>
        <dbReference type="Google" id="ProtNLM"/>
    </source>
</evidence>
<protein>
    <recommendedName>
        <fullName evidence="3">Nuclear transport factor 2 family protein</fullName>
    </recommendedName>
</protein>
<accession>A0A6H9YRJ1</accession>
<gene>
    <name evidence="1" type="ORF">F8566_40770</name>
</gene>
<proteinExistence type="predicted"/>
<comment type="caution">
    <text evidence="1">The sequence shown here is derived from an EMBL/GenBank/DDBJ whole genome shotgun (WGS) entry which is preliminary data.</text>
</comment>
<dbReference type="AlphaFoldDB" id="A0A6H9YRJ1"/>
<dbReference type="Proteomes" id="UP000468735">
    <property type="component" value="Unassembled WGS sequence"/>
</dbReference>
<sequence>MPGIKGARTALQAVLRGHAHGDVSACRYVDVRGPFATKKKGPLRGDCTKGMRDGPHDLRPRERQALWEIRVTGGRLTKPTEAVIPSLGLQYDHGEFLSPQPTFTLRRLGGRWMVVK</sequence>
<dbReference type="EMBL" id="WBMT01000024">
    <property type="protein sequence ID" value="KAB2341910.1"/>
    <property type="molecule type" value="Genomic_DNA"/>
</dbReference>
<dbReference type="RefSeq" id="WP_151568121.1">
    <property type="nucleotide sequence ID" value="NZ_WBMT01000024.1"/>
</dbReference>
<organism evidence="1 2">
    <name type="scientific">Actinomadura rudentiformis</name>
    <dbReference type="NCBI Taxonomy" id="359158"/>
    <lineage>
        <taxon>Bacteria</taxon>
        <taxon>Bacillati</taxon>
        <taxon>Actinomycetota</taxon>
        <taxon>Actinomycetes</taxon>
        <taxon>Streptosporangiales</taxon>
        <taxon>Thermomonosporaceae</taxon>
        <taxon>Actinomadura</taxon>
    </lineage>
</organism>
<keyword evidence="2" id="KW-1185">Reference proteome</keyword>
<dbReference type="OrthoDB" id="3480038at2"/>